<accession>A0A4Y7RXF5</accession>
<evidence type="ECO:0000259" key="5">
    <source>
        <dbReference type="PROSITE" id="PS50110"/>
    </source>
</evidence>
<dbReference type="GO" id="GO:0016740">
    <property type="term" value="F:transferase activity"/>
    <property type="evidence" value="ECO:0007669"/>
    <property type="project" value="UniProtKB-KW"/>
</dbReference>
<dbReference type="AlphaFoldDB" id="A0A4Y7RXF5"/>
<dbReference type="InterPro" id="IPR011006">
    <property type="entry name" value="CheY-like_superfamily"/>
</dbReference>
<dbReference type="PROSITE" id="PS50110">
    <property type="entry name" value="RESPONSE_REGULATORY"/>
    <property type="match status" value="1"/>
</dbReference>
<dbReference type="InterPro" id="IPR050595">
    <property type="entry name" value="Bact_response_regulator"/>
</dbReference>
<evidence type="ECO:0000313" key="7">
    <source>
        <dbReference type="Proteomes" id="UP000297597"/>
    </source>
</evidence>
<dbReference type="InterPro" id="IPR001789">
    <property type="entry name" value="Sig_transdc_resp-reg_receiver"/>
</dbReference>
<dbReference type="Pfam" id="PF00072">
    <property type="entry name" value="Response_reg"/>
    <property type="match status" value="1"/>
</dbReference>
<evidence type="ECO:0000256" key="1">
    <source>
        <dbReference type="ARBA" id="ARBA00018672"/>
    </source>
</evidence>
<feature type="domain" description="Response regulatory" evidence="5">
    <location>
        <begin position="7"/>
        <end position="121"/>
    </location>
</feature>
<name>A0A4Y7RXF5_9FIRM</name>
<keyword evidence="2 4" id="KW-0597">Phosphoprotein</keyword>
<protein>
    <recommendedName>
        <fullName evidence="1">Stage 0 sporulation protein A homolog</fullName>
    </recommendedName>
</protein>
<keyword evidence="7" id="KW-1185">Reference proteome</keyword>
<feature type="modified residue" description="4-aspartylphosphate" evidence="4">
    <location>
        <position position="56"/>
    </location>
</feature>
<dbReference type="PANTHER" id="PTHR44591:SF3">
    <property type="entry name" value="RESPONSE REGULATORY DOMAIN-CONTAINING PROTEIN"/>
    <property type="match status" value="1"/>
</dbReference>
<comment type="function">
    <text evidence="3">May play the central regulatory role in sporulation. It may be an element of the effector pathway responsible for the activation of sporulation genes in response to nutritional stress. Spo0A may act in concert with spo0H (a sigma factor) to control the expression of some genes that are critical to the sporulation process.</text>
</comment>
<evidence type="ECO:0000256" key="4">
    <source>
        <dbReference type="PROSITE-ProRule" id="PRU00169"/>
    </source>
</evidence>
<dbReference type="Proteomes" id="UP000297597">
    <property type="component" value="Unassembled WGS sequence"/>
</dbReference>
<evidence type="ECO:0000256" key="2">
    <source>
        <dbReference type="ARBA" id="ARBA00022553"/>
    </source>
</evidence>
<dbReference type="EMBL" id="QFFZ01000001">
    <property type="protein sequence ID" value="TEB13654.1"/>
    <property type="molecule type" value="Genomic_DNA"/>
</dbReference>
<organism evidence="6 7">
    <name type="scientific">Pelotomaculum propionicicum</name>
    <dbReference type="NCBI Taxonomy" id="258475"/>
    <lineage>
        <taxon>Bacteria</taxon>
        <taxon>Bacillati</taxon>
        <taxon>Bacillota</taxon>
        <taxon>Clostridia</taxon>
        <taxon>Eubacteriales</taxon>
        <taxon>Desulfotomaculaceae</taxon>
        <taxon>Pelotomaculum</taxon>
    </lineage>
</organism>
<dbReference type="GO" id="GO:0000160">
    <property type="term" value="P:phosphorelay signal transduction system"/>
    <property type="evidence" value="ECO:0007669"/>
    <property type="project" value="InterPro"/>
</dbReference>
<sequence length="135" mass="14976">MPAKAYSLLIVDDQAGVRRFLAEVFGEEGYHVETACSGAEAVNKAIASRPSLVLLDIKMPGMNGLDTLEELGKIVPGVPVVMMTAYGELDIVTEAKRRGVKHYINKPFDLNEVRCLVKELLITREERIFTRKEIG</sequence>
<dbReference type="RefSeq" id="WP_134211969.1">
    <property type="nucleotide sequence ID" value="NZ_QFFZ01000001.1"/>
</dbReference>
<dbReference type="Gene3D" id="3.40.50.2300">
    <property type="match status" value="1"/>
</dbReference>
<dbReference type="SUPFAM" id="SSF52172">
    <property type="entry name" value="CheY-like"/>
    <property type="match status" value="1"/>
</dbReference>
<proteinExistence type="predicted"/>
<dbReference type="SMART" id="SM00448">
    <property type="entry name" value="REC"/>
    <property type="match status" value="1"/>
</dbReference>
<dbReference type="PANTHER" id="PTHR44591">
    <property type="entry name" value="STRESS RESPONSE REGULATOR PROTEIN 1"/>
    <property type="match status" value="1"/>
</dbReference>
<gene>
    <name evidence="6" type="primary">spo0F_1</name>
    <name evidence="6" type="ORF">Pmgp_00054</name>
</gene>
<dbReference type="OrthoDB" id="9808843at2"/>
<comment type="caution">
    <text evidence="6">The sequence shown here is derived from an EMBL/GenBank/DDBJ whole genome shotgun (WGS) entry which is preliminary data.</text>
</comment>
<evidence type="ECO:0000313" key="6">
    <source>
        <dbReference type="EMBL" id="TEB13654.1"/>
    </source>
</evidence>
<evidence type="ECO:0000256" key="3">
    <source>
        <dbReference type="ARBA" id="ARBA00024867"/>
    </source>
</evidence>
<keyword evidence="6" id="KW-0808">Transferase</keyword>
<reference evidence="6 7" key="1">
    <citation type="journal article" date="2018" name="Environ. Microbiol.">
        <title>Novel energy conservation strategies and behaviour of Pelotomaculum schinkii driving syntrophic propionate catabolism.</title>
        <authorList>
            <person name="Hidalgo-Ahumada C.A.P."/>
            <person name="Nobu M.K."/>
            <person name="Narihiro T."/>
            <person name="Tamaki H."/>
            <person name="Liu W.T."/>
            <person name="Kamagata Y."/>
            <person name="Stams A.J.M."/>
            <person name="Imachi H."/>
            <person name="Sousa D.Z."/>
        </authorList>
    </citation>
    <scope>NUCLEOTIDE SEQUENCE [LARGE SCALE GENOMIC DNA]</scope>
    <source>
        <strain evidence="6 7">MGP</strain>
    </source>
</reference>